<dbReference type="Proteomes" id="UP001152803">
    <property type="component" value="Unassembled WGS sequence"/>
</dbReference>
<evidence type="ECO:0000256" key="5">
    <source>
        <dbReference type="ARBA" id="ARBA00022723"/>
    </source>
</evidence>
<reference evidence="13" key="1">
    <citation type="journal article" date="2023" name="Science">
        <title>Genome structures resolve the early diversification of teleost fishes.</title>
        <authorList>
            <person name="Parey E."/>
            <person name="Louis A."/>
            <person name="Montfort J."/>
            <person name="Bouchez O."/>
            <person name="Roques C."/>
            <person name="Iampietro C."/>
            <person name="Lluch J."/>
            <person name="Castinel A."/>
            <person name="Donnadieu C."/>
            <person name="Desvignes T."/>
            <person name="Floi Bucao C."/>
            <person name="Jouanno E."/>
            <person name="Wen M."/>
            <person name="Mejri S."/>
            <person name="Dirks R."/>
            <person name="Jansen H."/>
            <person name="Henkel C."/>
            <person name="Chen W.J."/>
            <person name="Zahm M."/>
            <person name="Cabau C."/>
            <person name="Klopp C."/>
            <person name="Thompson A.W."/>
            <person name="Robinson-Rechavi M."/>
            <person name="Braasch I."/>
            <person name="Lecointre G."/>
            <person name="Bobe J."/>
            <person name="Postlethwait J.H."/>
            <person name="Berthelot C."/>
            <person name="Roest Crollius H."/>
            <person name="Guiguen Y."/>
        </authorList>
    </citation>
    <scope>NUCLEOTIDE SEQUENCE</scope>
    <source>
        <strain evidence="13">Concon-B</strain>
    </source>
</reference>
<feature type="compositionally biased region" description="Basic residues" evidence="10">
    <location>
        <begin position="529"/>
        <end position="546"/>
    </location>
</feature>
<dbReference type="Gene3D" id="1.20.90.10">
    <property type="entry name" value="Phospholipase A2 domain"/>
    <property type="match status" value="2"/>
</dbReference>
<dbReference type="Pfam" id="PF05826">
    <property type="entry name" value="Phospholip_A2_2"/>
    <property type="match status" value="2"/>
</dbReference>
<evidence type="ECO:0000256" key="8">
    <source>
        <dbReference type="ARBA" id="ARBA00023098"/>
    </source>
</evidence>
<dbReference type="OrthoDB" id="10059604at2759"/>
<evidence type="ECO:0000259" key="12">
    <source>
        <dbReference type="Pfam" id="PF05826"/>
    </source>
</evidence>
<proteinExistence type="predicted"/>
<keyword evidence="5" id="KW-0479">Metal-binding</keyword>
<dbReference type="SUPFAM" id="SSF48619">
    <property type="entry name" value="Phospholipase A2, PLA2"/>
    <property type="match status" value="2"/>
</dbReference>
<keyword evidence="8" id="KW-0443">Lipid metabolism</keyword>
<dbReference type="GO" id="GO:0046872">
    <property type="term" value="F:metal ion binding"/>
    <property type="evidence" value="ECO:0007669"/>
    <property type="project" value="UniProtKB-KW"/>
</dbReference>
<feature type="compositionally biased region" description="Basic and acidic residues" evidence="10">
    <location>
        <begin position="370"/>
        <end position="383"/>
    </location>
</feature>
<organism evidence="13 14">
    <name type="scientific">Conger conger</name>
    <name type="common">Conger eel</name>
    <name type="synonym">Muraena conger</name>
    <dbReference type="NCBI Taxonomy" id="82655"/>
    <lineage>
        <taxon>Eukaryota</taxon>
        <taxon>Metazoa</taxon>
        <taxon>Chordata</taxon>
        <taxon>Craniata</taxon>
        <taxon>Vertebrata</taxon>
        <taxon>Euteleostomi</taxon>
        <taxon>Actinopterygii</taxon>
        <taxon>Neopterygii</taxon>
        <taxon>Teleostei</taxon>
        <taxon>Anguilliformes</taxon>
        <taxon>Congridae</taxon>
        <taxon>Conger</taxon>
    </lineage>
</organism>
<keyword evidence="6" id="KW-0378">Hydrolase</keyword>
<dbReference type="PANTHER" id="PTHR12253">
    <property type="entry name" value="RH14732P"/>
    <property type="match status" value="1"/>
</dbReference>
<feature type="domain" description="Phospholipase A2-like central" evidence="12">
    <location>
        <begin position="164"/>
        <end position="258"/>
    </location>
</feature>
<accession>A0A9Q1D6T3</accession>
<feature type="compositionally biased region" description="Basic residues" evidence="10">
    <location>
        <begin position="331"/>
        <end position="340"/>
    </location>
</feature>
<dbReference type="GO" id="GO:0005576">
    <property type="term" value="C:extracellular region"/>
    <property type="evidence" value="ECO:0007669"/>
    <property type="project" value="UniProtKB-SubCell"/>
</dbReference>
<dbReference type="AlphaFoldDB" id="A0A9Q1D6T3"/>
<feature type="chain" id="PRO_5040257894" description="phospholipase A2" evidence="11">
    <location>
        <begin position="22"/>
        <end position="566"/>
    </location>
</feature>
<feature type="compositionally biased region" description="Basic and acidic residues" evidence="10">
    <location>
        <begin position="517"/>
        <end position="528"/>
    </location>
</feature>
<gene>
    <name evidence="13" type="ORF">COCON_G00165510</name>
</gene>
<keyword evidence="14" id="KW-1185">Reference proteome</keyword>
<name>A0A9Q1D6T3_CONCO</name>
<dbReference type="GO" id="GO:0050482">
    <property type="term" value="P:arachidonate secretion"/>
    <property type="evidence" value="ECO:0007669"/>
    <property type="project" value="InterPro"/>
</dbReference>
<dbReference type="GO" id="GO:0004623">
    <property type="term" value="F:phospholipase A2 activity"/>
    <property type="evidence" value="ECO:0007669"/>
    <property type="project" value="UniProtKB-EC"/>
</dbReference>
<comment type="caution">
    <text evidence="13">The sequence shown here is derived from an EMBL/GenBank/DDBJ whole genome shotgun (WGS) entry which is preliminary data.</text>
</comment>
<feature type="signal peptide" evidence="11">
    <location>
        <begin position="1"/>
        <end position="21"/>
    </location>
</feature>
<keyword evidence="11" id="KW-0732">Signal</keyword>
<protein>
    <recommendedName>
        <fullName evidence="3">phospholipase A2</fullName>
        <ecNumber evidence="3">3.1.1.4</ecNumber>
    </recommendedName>
</protein>
<dbReference type="EC" id="3.1.1.4" evidence="3"/>
<evidence type="ECO:0000256" key="7">
    <source>
        <dbReference type="ARBA" id="ARBA00022837"/>
    </source>
</evidence>
<evidence type="ECO:0000256" key="10">
    <source>
        <dbReference type="SAM" id="MobiDB-lite"/>
    </source>
</evidence>
<comment type="subcellular location">
    <subcellularLocation>
        <location evidence="2">Secreted</location>
    </subcellularLocation>
</comment>
<evidence type="ECO:0000256" key="11">
    <source>
        <dbReference type="SAM" id="SignalP"/>
    </source>
</evidence>
<dbReference type="InterPro" id="IPR033113">
    <property type="entry name" value="PLA2_histidine"/>
</dbReference>
<dbReference type="InterPro" id="IPR036444">
    <property type="entry name" value="PLipase_A2_dom_sf"/>
</dbReference>
<keyword evidence="9" id="KW-1015">Disulfide bond</keyword>
<evidence type="ECO:0000256" key="1">
    <source>
        <dbReference type="ARBA" id="ARBA00001913"/>
    </source>
</evidence>
<feature type="region of interest" description="Disordered" evidence="10">
    <location>
        <begin position="517"/>
        <end position="546"/>
    </location>
</feature>
<dbReference type="PROSITE" id="PS00118">
    <property type="entry name" value="PA2_HIS"/>
    <property type="match status" value="1"/>
</dbReference>
<dbReference type="CDD" id="cd04704">
    <property type="entry name" value="PLA2_bee_venom_like"/>
    <property type="match status" value="1"/>
</dbReference>
<evidence type="ECO:0000313" key="13">
    <source>
        <dbReference type="EMBL" id="KAJ8260828.1"/>
    </source>
</evidence>
<evidence type="ECO:0000256" key="9">
    <source>
        <dbReference type="ARBA" id="ARBA00023157"/>
    </source>
</evidence>
<dbReference type="GO" id="GO:0006644">
    <property type="term" value="P:phospholipid metabolic process"/>
    <property type="evidence" value="ECO:0007669"/>
    <property type="project" value="InterPro"/>
</dbReference>
<evidence type="ECO:0000256" key="2">
    <source>
        <dbReference type="ARBA" id="ARBA00004613"/>
    </source>
</evidence>
<feature type="domain" description="Phospholipase A2-like central" evidence="12">
    <location>
        <begin position="418"/>
        <end position="484"/>
    </location>
</feature>
<evidence type="ECO:0000313" key="14">
    <source>
        <dbReference type="Proteomes" id="UP001152803"/>
    </source>
</evidence>
<evidence type="ECO:0000256" key="6">
    <source>
        <dbReference type="ARBA" id="ARBA00022801"/>
    </source>
</evidence>
<keyword evidence="7" id="KW-0106">Calcium</keyword>
<comment type="cofactor">
    <cofactor evidence="1">
        <name>Ca(2+)</name>
        <dbReference type="ChEBI" id="CHEBI:29108"/>
    </cofactor>
</comment>
<dbReference type="FunFam" id="1.20.90.10:FF:000002">
    <property type="entry name" value="Phospholipase A2 group III"/>
    <property type="match status" value="1"/>
</dbReference>
<keyword evidence="4" id="KW-0964">Secreted</keyword>
<evidence type="ECO:0000256" key="3">
    <source>
        <dbReference type="ARBA" id="ARBA00013278"/>
    </source>
</evidence>
<dbReference type="EMBL" id="JAFJMO010000012">
    <property type="protein sequence ID" value="KAJ8260828.1"/>
    <property type="molecule type" value="Genomic_DNA"/>
</dbReference>
<feature type="region of interest" description="Disordered" evidence="10">
    <location>
        <begin position="293"/>
        <end position="402"/>
    </location>
</feature>
<evidence type="ECO:0000256" key="4">
    <source>
        <dbReference type="ARBA" id="ARBA00022525"/>
    </source>
</evidence>
<sequence>MQIRNALCVAIILALYSLTGADVTAGAGSATFCYWTRSAAEGRSHYSFLRQPANARPWSLRLYHSVWTRDRRLVDCAVTDEPAVTERYLSLCRGEQATNFTDVLETRFDVSLLFAPDNPCAYPFPAGVQASKRTKRAITDPVLAERHTGDSSEVKHRRQKRAWIIPGTVWCGSGNKADNYDDLGIFTQTDKCCREHDYCANTIPSFRFGYGVFNRHIFTVLHCDCEERFRQCLLTANDRVSNMVGYGYFNLLKTPCFTFTEKMQCIQSNWFGMCTLSEMSPFAVLQDAMDFNSTQPTSAATPGTWHDTSDPASPMPTPIRNITPKGTASRAGRRKGVRRPVCKEQPNSRLPAKGQDSDAQLTADSAAGRDPADPPHQRVDPRSENALPSTRPRTPQPAPHKHPALMEDARKTETQQPCDCYKHLDECRLKIPPLGERFGLKNPERKTLYHCNCTNRLAQQLQDQEEPDGVQSLLVDFVSLSCFQLPPPEECPGTAKGCPAVLSEASHLQLTLSQRENGEAGIHPERPILKVKRHNSRESKRKQSPVKLYKKCLKIMDSKTSKRAEG</sequence>
<dbReference type="InterPro" id="IPR016090">
    <property type="entry name" value="PLA2-like_dom"/>
</dbReference>